<feature type="non-terminal residue" evidence="1">
    <location>
        <position position="1"/>
    </location>
</feature>
<protein>
    <submittedName>
        <fullName evidence="1">Uncharacterized protein</fullName>
    </submittedName>
</protein>
<accession>X1T3I0</accession>
<name>X1T3I0_9ZZZZ</name>
<proteinExistence type="predicted"/>
<evidence type="ECO:0000313" key="1">
    <source>
        <dbReference type="EMBL" id="GAI74569.1"/>
    </source>
</evidence>
<reference evidence="1" key="1">
    <citation type="journal article" date="2014" name="Front. Microbiol.">
        <title>High frequency of phylogenetically diverse reductive dehalogenase-homologous genes in deep subseafloor sedimentary metagenomes.</title>
        <authorList>
            <person name="Kawai M."/>
            <person name="Futagami T."/>
            <person name="Toyoda A."/>
            <person name="Takaki Y."/>
            <person name="Nishi S."/>
            <person name="Hori S."/>
            <person name="Arai W."/>
            <person name="Tsubouchi T."/>
            <person name="Morono Y."/>
            <person name="Uchiyama I."/>
            <person name="Ito T."/>
            <person name="Fujiyama A."/>
            <person name="Inagaki F."/>
            <person name="Takami H."/>
        </authorList>
    </citation>
    <scope>NUCLEOTIDE SEQUENCE</scope>
    <source>
        <strain evidence="1">Expedition CK06-06</strain>
    </source>
</reference>
<sequence>KKAFSKAAISVVENYGRILYVRMNILFAITVIRRMPWILLKIFA</sequence>
<gene>
    <name evidence="1" type="ORF">S12H4_24061</name>
</gene>
<dbReference type="AlphaFoldDB" id="X1T3I0"/>
<comment type="caution">
    <text evidence="1">The sequence shown here is derived from an EMBL/GenBank/DDBJ whole genome shotgun (WGS) entry which is preliminary data.</text>
</comment>
<dbReference type="EMBL" id="BARW01012945">
    <property type="protein sequence ID" value="GAI74569.1"/>
    <property type="molecule type" value="Genomic_DNA"/>
</dbReference>
<organism evidence="1">
    <name type="scientific">marine sediment metagenome</name>
    <dbReference type="NCBI Taxonomy" id="412755"/>
    <lineage>
        <taxon>unclassified sequences</taxon>
        <taxon>metagenomes</taxon>
        <taxon>ecological metagenomes</taxon>
    </lineage>
</organism>